<comment type="similarity">
    <text evidence="10 11">Belongs to the ABC transporter superfamily. ABCF family. Uup subfamily.</text>
</comment>
<feature type="transmembrane region" description="Helical" evidence="12">
    <location>
        <begin position="898"/>
        <end position="918"/>
    </location>
</feature>
<dbReference type="FunFam" id="3.40.50.300:FF:000309">
    <property type="entry name" value="ABC transporter ATP-binding protein"/>
    <property type="match status" value="1"/>
</dbReference>
<evidence type="ECO:0000313" key="14">
    <source>
        <dbReference type="EMBL" id="STS89564.1"/>
    </source>
</evidence>
<feature type="domain" description="ABC transporter" evidence="13">
    <location>
        <begin position="1"/>
        <end position="253"/>
    </location>
</feature>
<gene>
    <name evidence="11" type="primary">uup</name>
    <name evidence="14" type="ORF">NCTC9177_03446</name>
</gene>
<reference evidence="14 15" key="1">
    <citation type="submission" date="2018-06" db="EMBL/GenBank/DDBJ databases">
        <authorList>
            <consortium name="Pathogen Informatics"/>
            <person name="Doyle S."/>
        </authorList>
    </citation>
    <scope>NUCLEOTIDE SEQUENCE [LARGE SCALE GENOMIC DNA]</scope>
    <source>
        <strain evidence="14 15">NCTC9177</strain>
    </source>
</reference>
<accession>A0A7H4MGW4</accession>
<evidence type="ECO:0000256" key="10">
    <source>
        <dbReference type="ARBA" id="ARBA00061478"/>
    </source>
</evidence>
<comment type="caution">
    <text evidence="14">The sequence shown here is derived from an EMBL/GenBank/DDBJ whole genome shotgun (WGS) entry which is preliminary data.</text>
</comment>
<dbReference type="EC" id="3.6.1.-" evidence="11"/>
<feature type="transmembrane region" description="Helical" evidence="12">
    <location>
        <begin position="1018"/>
        <end position="1041"/>
    </location>
</feature>
<dbReference type="NCBIfam" id="TIGR00155">
    <property type="entry name" value="pqiA_fam"/>
    <property type="match status" value="1"/>
</dbReference>
<dbReference type="Proteomes" id="UP000254545">
    <property type="component" value="Unassembled WGS sequence"/>
</dbReference>
<dbReference type="InterPro" id="IPR032524">
    <property type="entry name" value="ABC_tran_C"/>
</dbReference>
<keyword evidence="8 11" id="KW-0234">DNA repair</keyword>
<feature type="transmembrane region" description="Helical" evidence="12">
    <location>
        <begin position="803"/>
        <end position="826"/>
    </location>
</feature>
<dbReference type="InterPro" id="IPR037118">
    <property type="entry name" value="Val-tRNA_synth_C_sf"/>
</dbReference>
<keyword evidence="12" id="KW-1133">Transmembrane helix</keyword>
<dbReference type="Pfam" id="PF04403">
    <property type="entry name" value="PqiA"/>
    <property type="match status" value="2"/>
</dbReference>
<keyword evidence="2 11" id="KW-0677">Repeat</keyword>
<dbReference type="PROSITE" id="PS50893">
    <property type="entry name" value="ABC_TRANSPORTER_2"/>
    <property type="match status" value="2"/>
</dbReference>
<evidence type="ECO:0000256" key="9">
    <source>
        <dbReference type="ARBA" id="ARBA00049360"/>
    </source>
</evidence>
<evidence type="ECO:0000256" key="12">
    <source>
        <dbReference type="SAM" id="Phobius"/>
    </source>
</evidence>
<dbReference type="GO" id="GO:0005737">
    <property type="term" value="C:cytoplasm"/>
    <property type="evidence" value="ECO:0007669"/>
    <property type="project" value="UniProtKB-SubCell"/>
</dbReference>
<evidence type="ECO:0000256" key="11">
    <source>
        <dbReference type="HAMAP-Rule" id="MF_00848"/>
    </source>
</evidence>
<dbReference type="InterPro" id="IPR003593">
    <property type="entry name" value="AAA+_ATPase"/>
</dbReference>
<dbReference type="PANTHER" id="PTHR42855:SF1">
    <property type="entry name" value="ABC TRANSPORTER DOMAIN-CONTAINING PROTEIN"/>
    <property type="match status" value="1"/>
</dbReference>
<feature type="coiled-coil region" evidence="11">
    <location>
        <begin position="563"/>
        <end position="624"/>
    </location>
</feature>
<dbReference type="AlphaFoldDB" id="A0A7H4MGW4"/>
<dbReference type="InterPro" id="IPR017871">
    <property type="entry name" value="ABC_transporter-like_CS"/>
</dbReference>
<keyword evidence="6 11" id="KW-0067">ATP-binding</keyword>
<proteinExistence type="inferred from homology"/>
<dbReference type="GO" id="GO:0006281">
    <property type="term" value="P:DNA repair"/>
    <property type="evidence" value="ECO:0007669"/>
    <property type="project" value="UniProtKB-KW"/>
</dbReference>
<evidence type="ECO:0000256" key="5">
    <source>
        <dbReference type="ARBA" id="ARBA00022801"/>
    </source>
</evidence>
<dbReference type="NCBIfam" id="NF011683">
    <property type="entry name" value="PRK15103.1"/>
    <property type="match status" value="1"/>
</dbReference>
<dbReference type="Pfam" id="PF00005">
    <property type="entry name" value="ABC_tran"/>
    <property type="match status" value="2"/>
</dbReference>
<dbReference type="SMART" id="SM00382">
    <property type="entry name" value="AAA"/>
    <property type="match status" value="2"/>
</dbReference>
<evidence type="ECO:0000256" key="2">
    <source>
        <dbReference type="ARBA" id="ARBA00022737"/>
    </source>
</evidence>
<keyword evidence="1 11" id="KW-0963">Cytoplasm</keyword>
<evidence type="ECO:0000256" key="6">
    <source>
        <dbReference type="ARBA" id="ARBA00022840"/>
    </source>
</evidence>
<dbReference type="GO" id="GO:0043022">
    <property type="term" value="F:ribosome binding"/>
    <property type="evidence" value="ECO:0007669"/>
    <property type="project" value="UniProtKB-UniRule"/>
</dbReference>
<feature type="domain" description="ABC transporter" evidence="13">
    <location>
        <begin position="320"/>
        <end position="546"/>
    </location>
</feature>
<dbReference type="HAMAP" id="MF_00848">
    <property type="entry name" value="Uup"/>
    <property type="match status" value="1"/>
</dbReference>
<keyword evidence="5 11" id="KW-0378">Hydrolase</keyword>
<sequence>MSLISMHGAWLSFSDAPLLDNAELHIEDNERVCLVGRNGAGKSTLMKILNREQGLDDGRIIYEQDLIVARLQQDPPRNVAGTVYDFVAEGIAEQAAYLKAYHDVSHQVMTDPSDKNLNELARLQEQLDNLGLWQLDSRINEVIEQLGLNADAQLASLSGGWLRKAALGRALVSGPRVLLLDEPTNHLDIETIDWLEGFLKSFKGTIIFISHDRSFIRNMATRIVDLDRGKLVTYPGNYDQYLLDKEEALRVEELQNAEFDRKLAQEEVWIRQGIKARRTRNEGRVRALKAMRRERGERREVMGSAKMQVEEASRSGKIVFEMENVNYQVDGKVLVKDFSAQIQRGDKIALIGPNGCGKTTLLKLMLGQLQADSGRIHVGTKLEVAYFDQHRAELDPDRTVMDNLAEGKQEVMVNGKPRHVLGYLQDFLFHPKRAMTPVRALSGGERNRLLLARLFLKPSNLLILDEPTNDLDVETLELLEELIDGYQGTVMLVSHDRQFVDNTVTECWIFEGGGHIGQYVGGYHDARGQQAQSLAQKQTIVKKTTEVAQPKAETVKRGGNKLSYNLQRELEQLPQKLETLEAELQTLQEQVADPDFFGQSHDRTQQVLAQLAEAEQALEAAFERWEYLEGLKKRRLSRGVVMCDHHHAARHILCPQCDLLVALPQLEHRQKAACPRCGTTLTTTWDAPRQRPTAYALVALFMLLLANLFPFIYMKVGGISSEIALLEIPNVLFTEDYASLGTFFLLFVQLVPAFCLVTILLLVNRVRMPAGLKAFLARILFHLKTWGMAEIFLAGVLVSFVKLMAYGDIGIGLSFIPWCMFCLLQLRTFQCVDRRWLWDDIAPMPTITQPLKVGVAGIRQGLRSCGCCTAVLTADQTVCPRCHSKGTARRKNSLQWTLALLVTSFILYLPANIMPIMITDLLGDKMPSTIMAGVVLLWSEGSYPVALVIFIASIMVPTLKMIAIAWLCWNANGNGARDSERMHLIYEVVEFVGRWSMIDVFVIAVLSALVRMGGLMNIYPAIGAVMFALVVVMTMFSAMTFDPRLLWDREPDSSHEEIQQHGK</sequence>
<feature type="transmembrane region" description="Helical" evidence="12">
    <location>
        <begin position="775"/>
        <end position="797"/>
    </location>
</feature>
<keyword evidence="12" id="KW-0472">Membrane</keyword>
<dbReference type="GO" id="GO:0005524">
    <property type="term" value="F:ATP binding"/>
    <property type="evidence" value="ECO:0007669"/>
    <property type="project" value="UniProtKB-UniRule"/>
</dbReference>
<protein>
    <recommendedName>
        <fullName evidence="11">ATP-binding protein Uup</fullName>
        <ecNumber evidence="11">3.6.1.-</ecNumber>
    </recommendedName>
</protein>
<comment type="catalytic activity">
    <reaction evidence="9 11">
        <text>ATP + H2O = ADP + phosphate + H(+)</text>
        <dbReference type="Rhea" id="RHEA:13065"/>
        <dbReference type="ChEBI" id="CHEBI:15377"/>
        <dbReference type="ChEBI" id="CHEBI:15378"/>
        <dbReference type="ChEBI" id="CHEBI:30616"/>
        <dbReference type="ChEBI" id="CHEBI:43474"/>
        <dbReference type="ChEBI" id="CHEBI:456216"/>
    </reaction>
</comment>
<keyword evidence="4 11" id="KW-0227">DNA damage</keyword>
<feature type="transmembrane region" description="Helical" evidence="12">
    <location>
        <begin position="740"/>
        <end position="763"/>
    </location>
</feature>
<dbReference type="InterPro" id="IPR003439">
    <property type="entry name" value="ABC_transporter-like_ATP-bd"/>
</dbReference>
<evidence type="ECO:0000259" key="13">
    <source>
        <dbReference type="PROSITE" id="PS50893"/>
    </source>
</evidence>
<dbReference type="SUPFAM" id="SSF52540">
    <property type="entry name" value="P-loop containing nucleoside triphosphate hydrolases"/>
    <property type="match status" value="2"/>
</dbReference>
<dbReference type="InterPro" id="IPR043686">
    <property type="entry name" value="Uup"/>
</dbReference>
<evidence type="ECO:0000256" key="7">
    <source>
        <dbReference type="ARBA" id="ARBA00023125"/>
    </source>
</evidence>
<name>A0A7H4MGW4_KLEVA</name>
<comment type="function">
    <text evidence="11">Probably plays a role in ribosome assembly or function. May be involved in resolution of branched DNA intermediates that result from template switching in postreplication gaps. Binds DNA and has ATPase activity.</text>
</comment>
<dbReference type="InterPro" id="IPR032781">
    <property type="entry name" value="ABC_tran_Xtn"/>
</dbReference>
<dbReference type="InterPro" id="IPR027417">
    <property type="entry name" value="P-loop_NTPase"/>
</dbReference>
<feature type="binding site" evidence="11">
    <location>
        <begin position="352"/>
        <end position="359"/>
    </location>
    <ligand>
        <name>ATP</name>
        <dbReference type="ChEBI" id="CHEBI:30616"/>
        <label>2</label>
    </ligand>
</feature>
<dbReference type="InterPro" id="IPR007498">
    <property type="entry name" value="PqiA-like"/>
</dbReference>
<keyword evidence="7 11" id="KW-0238">DNA-binding</keyword>
<organism evidence="14 15">
    <name type="scientific">Klebsiella variicola</name>
    <dbReference type="NCBI Taxonomy" id="244366"/>
    <lineage>
        <taxon>Bacteria</taxon>
        <taxon>Pseudomonadati</taxon>
        <taxon>Pseudomonadota</taxon>
        <taxon>Gammaproteobacteria</taxon>
        <taxon>Enterobacterales</taxon>
        <taxon>Enterobacteriaceae</taxon>
        <taxon>Klebsiella/Raoultella group</taxon>
        <taxon>Klebsiella</taxon>
        <taxon>Klebsiella pneumoniae complex</taxon>
    </lineage>
</organism>
<evidence type="ECO:0000256" key="8">
    <source>
        <dbReference type="ARBA" id="ARBA00023204"/>
    </source>
</evidence>
<dbReference type="NCBIfam" id="NF008358">
    <property type="entry name" value="PRK11147.1"/>
    <property type="match status" value="1"/>
</dbReference>
<evidence type="ECO:0000313" key="15">
    <source>
        <dbReference type="Proteomes" id="UP000254545"/>
    </source>
</evidence>
<dbReference type="FunFam" id="3.40.50.300:FF:000011">
    <property type="entry name" value="Putative ABC transporter ATP-binding component"/>
    <property type="match status" value="1"/>
</dbReference>
<keyword evidence="3 11" id="KW-0547">Nucleotide-binding</keyword>
<dbReference type="Gene3D" id="3.40.50.300">
    <property type="entry name" value="P-loop containing nucleotide triphosphate hydrolases"/>
    <property type="match status" value="2"/>
</dbReference>
<dbReference type="GO" id="GO:0016887">
    <property type="term" value="F:ATP hydrolysis activity"/>
    <property type="evidence" value="ECO:0007669"/>
    <property type="project" value="UniProtKB-UniRule"/>
</dbReference>
<keyword evidence="11" id="KW-0175">Coiled coil</keyword>
<keyword evidence="12" id="KW-0812">Transmembrane</keyword>
<feature type="transmembrane region" description="Helical" evidence="12">
    <location>
        <begin position="991"/>
        <end position="1012"/>
    </location>
</feature>
<comment type="subcellular location">
    <subcellularLocation>
        <location evidence="11">Cytoplasm</location>
    </subcellularLocation>
    <text evidence="11">Associates with ribosomes.</text>
</comment>
<dbReference type="GO" id="GO:0003677">
    <property type="term" value="F:DNA binding"/>
    <property type="evidence" value="ECO:0007669"/>
    <property type="project" value="UniProtKB-UniRule"/>
</dbReference>
<evidence type="ECO:0000256" key="3">
    <source>
        <dbReference type="ARBA" id="ARBA00022741"/>
    </source>
</evidence>
<dbReference type="Gene3D" id="1.10.287.380">
    <property type="entry name" value="Valyl-tRNA synthetase, C-terminal domain"/>
    <property type="match status" value="1"/>
</dbReference>
<dbReference type="InterPro" id="IPR005219">
    <property type="entry name" value="PqiA-like_proteobact"/>
</dbReference>
<feature type="binding site" evidence="11">
    <location>
        <begin position="36"/>
        <end position="43"/>
    </location>
    <ligand>
        <name>ATP</name>
        <dbReference type="ChEBI" id="CHEBI:30616"/>
        <label>1</label>
    </ligand>
</feature>
<dbReference type="Pfam" id="PF12848">
    <property type="entry name" value="ABC_tran_Xtn"/>
    <property type="match status" value="1"/>
</dbReference>
<dbReference type="CDD" id="cd03221">
    <property type="entry name" value="ABCF_EF-3"/>
    <property type="match status" value="2"/>
</dbReference>
<evidence type="ECO:0000256" key="4">
    <source>
        <dbReference type="ARBA" id="ARBA00022763"/>
    </source>
</evidence>
<dbReference type="PANTHER" id="PTHR42855">
    <property type="entry name" value="ABC TRANSPORTER ATP-BINDING SUBUNIT"/>
    <property type="match status" value="1"/>
</dbReference>
<dbReference type="FunFam" id="1.10.287.380:FF:000003">
    <property type="entry name" value="ABC transporter ATP-binding protein uup"/>
    <property type="match status" value="1"/>
</dbReference>
<dbReference type="EMBL" id="UGKR01000003">
    <property type="protein sequence ID" value="STS89564.1"/>
    <property type="molecule type" value="Genomic_DNA"/>
</dbReference>
<dbReference type="Pfam" id="PF16326">
    <property type="entry name" value="ABC_tran_CTD"/>
    <property type="match status" value="1"/>
</dbReference>
<dbReference type="PROSITE" id="PS00211">
    <property type="entry name" value="ABC_TRANSPORTER_1"/>
    <property type="match status" value="2"/>
</dbReference>
<evidence type="ECO:0000256" key="1">
    <source>
        <dbReference type="ARBA" id="ARBA00022490"/>
    </source>
</evidence>
<dbReference type="InterPro" id="IPR051309">
    <property type="entry name" value="ABCF_ATPase"/>
</dbReference>
<feature type="transmembrane region" description="Helical" evidence="12">
    <location>
        <begin position="945"/>
        <end position="970"/>
    </location>
</feature>